<evidence type="ECO:0000256" key="2">
    <source>
        <dbReference type="SAM" id="SignalP"/>
    </source>
</evidence>
<reference evidence="3 4" key="1">
    <citation type="submission" date="2024-01" db="EMBL/GenBank/DDBJ databases">
        <title>Genome assemblies of Stephania.</title>
        <authorList>
            <person name="Yang L."/>
        </authorList>
    </citation>
    <scope>NUCLEOTIDE SEQUENCE [LARGE SCALE GENOMIC DNA]</scope>
    <source>
        <strain evidence="3">YNDBR</strain>
        <tissue evidence="3">Leaf</tissue>
    </source>
</reference>
<feature type="compositionally biased region" description="Basic and acidic residues" evidence="1">
    <location>
        <begin position="133"/>
        <end position="145"/>
    </location>
</feature>
<dbReference type="AlphaFoldDB" id="A0AAP0KFZ9"/>
<feature type="compositionally biased region" description="Basic and acidic residues" evidence="1">
    <location>
        <begin position="168"/>
        <end position="182"/>
    </location>
</feature>
<feature type="chain" id="PRO_5043030560" evidence="2">
    <location>
        <begin position="23"/>
        <end position="182"/>
    </location>
</feature>
<feature type="compositionally biased region" description="Basic residues" evidence="1">
    <location>
        <begin position="105"/>
        <end position="120"/>
    </location>
</feature>
<dbReference type="Proteomes" id="UP001420932">
    <property type="component" value="Unassembled WGS sequence"/>
</dbReference>
<name>A0AAP0KFZ9_9MAGN</name>
<evidence type="ECO:0000313" key="4">
    <source>
        <dbReference type="Proteomes" id="UP001420932"/>
    </source>
</evidence>
<sequence>MKFVSLLQNLFLFLGSSLKCLQTYEGIDKSLWCSSHLGSLFFLFKGYWDLNNLYIGLPGVIPSFFKYIRNRGLDEDSGLPFFLPTGRRRRRELRACPTTEGDARGRRRDARRPRPRRCERRRRDAGQPATGEMQREERDEREEARCGMTSESARCEEEEARCGTMTGEMRDDRGMNERGDED</sequence>
<accession>A0AAP0KFZ9</accession>
<protein>
    <submittedName>
        <fullName evidence="3">Uncharacterized protein</fullName>
    </submittedName>
</protein>
<dbReference type="EMBL" id="JBBNAF010000004">
    <property type="protein sequence ID" value="KAK9151038.1"/>
    <property type="molecule type" value="Genomic_DNA"/>
</dbReference>
<keyword evidence="4" id="KW-1185">Reference proteome</keyword>
<evidence type="ECO:0000256" key="1">
    <source>
        <dbReference type="SAM" id="MobiDB-lite"/>
    </source>
</evidence>
<feature type="region of interest" description="Disordered" evidence="1">
    <location>
        <begin position="93"/>
        <end position="182"/>
    </location>
</feature>
<proteinExistence type="predicted"/>
<organism evidence="3 4">
    <name type="scientific">Stephania yunnanensis</name>
    <dbReference type="NCBI Taxonomy" id="152371"/>
    <lineage>
        <taxon>Eukaryota</taxon>
        <taxon>Viridiplantae</taxon>
        <taxon>Streptophyta</taxon>
        <taxon>Embryophyta</taxon>
        <taxon>Tracheophyta</taxon>
        <taxon>Spermatophyta</taxon>
        <taxon>Magnoliopsida</taxon>
        <taxon>Ranunculales</taxon>
        <taxon>Menispermaceae</taxon>
        <taxon>Menispermoideae</taxon>
        <taxon>Cissampelideae</taxon>
        <taxon>Stephania</taxon>
    </lineage>
</organism>
<comment type="caution">
    <text evidence="3">The sequence shown here is derived from an EMBL/GenBank/DDBJ whole genome shotgun (WGS) entry which is preliminary data.</text>
</comment>
<gene>
    <name evidence="3" type="ORF">Syun_009347</name>
</gene>
<evidence type="ECO:0000313" key="3">
    <source>
        <dbReference type="EMBL" id="KAK9151038.1"/>
    </source>
</evidence>
<feature type="signal peptide" evidence="2">
    <location>
        <begin position="1"/>
        <end position="22"/>
    </location>
</feature>
<keyword evidence="2" id="KW-0732">Signal</keyword>